<keyword evidence="2 5" id="KW-0812">Transmembrane</keyword>
<sequence>MLYPMFALVMCTFVFIFVQLYLRVHAVKSRAVRMRYFKLYQTNADMQPVPAYLVAGQNHFANLFETPLLFYVAGVLAIVMKVEPTAMVVCGWSYVVTRVVHAFIHCTYNHVLHRAITYWVSLMLLLAMWILLVVNAN</sequence>
<evidence type="ECO:0000256" key="3">
    <source>
        <dbReference type="ARBA" id="ARBA00022989"/>
    </source>
</evidence>
<dbReference type="HOGENOM" id="CLU_129387_1_0_6"/>
<evidence type="ECO:0000256" key="1">
    <source>
        <dbReference type="ARBA" id="ARBA00004370"/>
    </source>
</evidence>
<feature type="transmembrane region" description="Helical" evidence="5">
    <location>
        <begin position="68"/>
        <end position="95"/>
    </location>
</feature>
<gene>
    <name evidence="6" type="ordered locus">TERTU_0561</name>
</gene>
<evidence type="ECO:0000256" key="4">
    <source>
        <dbReference type="ARBA" id="ARBA00023136"/>
    </source>
</evidence>
<dbReference type="AlphaFoldDB" id="C5BN57"/>
<dbReference type="STRING" id="377629.TERTU_0561"/>
<comment type="subcellular location">
    <subcellularLocation>
        <location evidence="1">Membrane</location>
    </subcellularLocation>
</comment>
<dbReference type="EMBL" id="CP001614">
    <property type="protein sequence ID" value="ACR11488.1"/>
    <property type="molecule type" value="Genomic_DNA"/>
</dbReference>
<dbReference type="RefSeq" id="WP_015817600.1">
    <property type="nucleotide sequence ID" value="NC_012997.1"/>
</dbReference>
<dbReference type="KEGG" id="ttu:TERTU_0561"/>
<feature type="transmembrane region" description="Helical" evidence="5">
    <location>
        <begin position="6"/>
        <end position="24"/>
    </location>
</feature>
<dbReference type="eggNOG" id="COG5331">
    <property type="taxonomic scope" value="Bacteria"/>
</dbReference>
<keyword evidence="7" id="KW-1185">Reference proteome</keyword>
<dbReference type="InterPro" id="IPR001129">
    <property type="entry name" value="Membr-assoc_MAPEG"/>
</dbReference>
<reference evidence="6 7" key="1">
    <citation type="journal article" date="2009" name="PLoS ONE">
        <title>The complete genome of Teredinibacter turnerae T7901: an intracellular endosymbiont of marine wood-boring bivalves (shipworms).</title>
        <authorList>
            <person name="Yang J.C."/>
            <person name="Madupu R."/>
            <person name="Durkin A.S."/>
            <person name="Ekborg N.A."/>
            <person name="Pedamallu C.S."/>
            <person name="Hostetler J.B."/>
            <person name="Radune D."/>
            <person name="Toms B.S."/>
            <person name="Henrissat B."/>
            <person name="Coutinho P.M."/>
            <person name="Schwarz S."/>
            <person name="Field L."/>
            <person name="Trindade-Silva A.E."/>
            <person name="Soares C.A.G."/>
            <person name="Elshahawi S."/>
            <person name="Hanora A."/>
            <person name="Schmidt E.W."/>
            <person name="Haygood M.G."/>
            <person name="Posfai J."/>
            <person name="Benner J."/>
            <person name="Madinger C."/>
            <person name="Nove J."/>
            <person name="Anton B."/>
            <person name="Chaudhary K."/>
            <person name="Foster J."/>
            <person name="Holman A."/>
            <person name="Kumar S."/>
            <person name="Lessard P.A."/>
            <person name="Luyten Y.A."/>
            <person name="Slatko B."/>
            <person name="Wood N."/>
            <person name="Wu B."/>
            <person name="Teplitski M."/>
            <person name="Mougous J.D."/>
            <person name="Ward N."/>
            <person name="Eisen J.A."/>
            <person name="Badger J.H."/>
            <person name="Distel D.L."/>
        </authorList>
    </citation>
    <scope>NUCLEOTIDE SEQUENCE [LARGE SCALE GENOMIC DNA]</scope>
    <source>
        <strain evidence="7">ATCC 39867 / T7901</strain>
    </source>
</reference>
<evidence type="ECO:0000313" key="6">
    <source>
        <dbReference type="EMBL" id="ACR11488.1"/>
    </source>
</evidence>
<evidence type="ECO:0000256" key="5">
    <source>
        <dbReference type="SAM" id="Phobius"/>
    </source>
</evidence>
<protein>
    <submittedName>
        <fullName evidence="6">Membrane protein</fullName>
    </submittedName>
</protein>
<keyword evidence="4 5" id="KW-0472">Membrane</keyword>
<evidence type="ECO:0000256" key="2">
    <source>
        <dbReference type="ARBA" id="ARBA00022692"/>
    </source>
</evidence>
<dbReference type="Gene3D" id="1.20.120.550">
    <property type="entry name" value="Membrane associated eicosanoid/glutathione metabolism-like domain"/>
    <property type="match status" value="1"/>
</dbReference>
<feature type="transmembrane region" description="Helical" evidence="5">
    <location>
        <begin position="115"/>
        <end position="134"/>
    </location>
</feature>
<proteinExistence type="predicted"/>
<dbReference type="Pfam" id="PF01124">
    <property type="entry name" value="MAPEG"/>
    <property type="match status" value="1"/>
</dbReference>
<accession>C5BN57</accession>
<dbReference type="Proteomes" id="UP000009080">
    <property type="component" value="Chromosome"/>
</dbReference>
<dbReference type="InterPro" id="IPR023352">
    <property type="entry name" value="MAPEG-like_dom_sf"/>
</dbReference>
<organism evidence="6 7">
    <name type="scientific">Teredinibacter turnerae (strain ATCC 39867 / T7901)</name>
    <dbReference type="NCBI Taxonomy" id="377629"/>
    <lineage>
        <taxon>Bacteria</taxon>
        <taxon>Pseudomonadati</taxon>
        <taxon>Pseudomonadota</taxon>
        <taxon>Gammaproteobacteria</taxon>
        <taxon>Cellvibrionales</taxon>
        <taxon>Cellvibrionaceae</taxon>
        <taxon>Teredinibacter</taxon>
    </lineage>
</organism>
<keyword evidence="3 5" id="KW-1133">Transmembrane helix</keyword>
<evidence type="ECO:0000313" key="7">
    <source>
        <dbReference type="Proteomes" id="UP000009080"/>
    </source>
</evidence>
<dbReference type="GO" id="GO:0016020">
    <property type="term" value="C:membrane"/>
    <property type="evidence" value="ECO:0007669"/>
    <property type="project" value="UniProtKB-SubCell"/>
</dbReference>
<name>C5BN57_TERTT</name>
<dbReference type="OrthoDB" id="5573101at2"/>
<dbReference type="SUPFAM" id="SSF161084">
    <property type="entry name" value="MAPEG domain-like"/>
    <property type="match status" value="1"/>
</dbReference>